<evidence type="ECO:0000313" key="2">
    <source>
        <dbReference type="EMBL" id="RKI09049.1"/>
    </source>
</evidence>
<feature type="domain" description="Tox-REase-5" evidence="1">
    <location>
        <begin position="378"/>
        <end position="458"/>
    </location>
</feature>
<accession>A0ABX9QKK5</accession>
<dbReference type="Pfam" id="PF15648">
    <property type="entry name" value="Tox-REase-5"/>
    <property type="match status" value="1"/>
</dbReference>
<reference evidence="2 3" key="1">
    <citation type="submission" date="2018-09" db="EMBL/GenBank/DDBJ databases">
        <authorList>
            <person name="Livingstone P.G."/>
            <person name="Whitworth D.E."/>
        </authorList>
    </citation>
    <scope>NUCLEOTIDE SEQUENCE [LARGE SCALE GENOMIC DNA]</scope>
    <source>
        <strain evidence="2 3">CA031B</strain>
    </source>
</reference>
<proteinExistence type="predicted"/>
<comment type="caution">
    <text evidence="2">The sequence shown here is derived from an EMBL/GenBank/DDBJ whole genome shotgun (WGS) entry which is preliminary data.</text>
</comment>
<evidence type="ECO:0000259" key="1">
    <source>
        <dbReference type="Pfam" id="PF15648"/>
    </source>
</evidence>
<sequence>MTFALLTTGCASLTPPSNRGRDLGYAPRAVMESTLARRVEEAPPPPDITHGTAPEVDGWEQLLTDAGLEAHDPRPLPGGSLAPAQAARLLGELLGKPVTLRTFPPRLTAGFLLREVMKGGGVSRQELLRRVERFNHGQVAVLRPDGYLARATNGWTQQKVGTVEWKDGAFRAGHFELGRFYNGRRGIFLPVDDQLRAVDGPPLAEVYSDADVINRSLDGAEDAFVELYHVLGQFLSHPTDTLLGLRDLPSGVAALIASSPEYLERFLLMTRGEQLREAARLTTSLLITGGGASVTTRALRSSMAGAEALVPVLSLSAEGALGLERVAMPVGRMAEVLSGGAGAAIILQRANMTGGTASPPGGPGRWKPARENMSEEARQYQAQVAGAPSGLVYEIDDVRFDGFRDGILLEAKGPNYSKFLPDAAEQGGWFQGFREMVTQARRQKRVAQGNPIHWHFAERDVADFVRRLFVDNNLGDIHVFFTAAR</sequence>
<keyword evidence="3" id="KW-1185">Reference proteome</keyword>
<gene>
    <name evidence="2" type="ORF">D7Y13_14985</name>
</gene>
<name>A0ABX9QKK5_9BACT</name>
<dbReference type="InterPro" id="IPR028904">
    <property type="entry name" value="Tox-REase-5_dom"/>
</dbReference>
<evidence type="ECO:0000313" key="3">
    <source>
        <dbReference type="Proteomes" id="UP000278907"/>
    </source>
</evidence>
<dbReference type="EMBL" id="RAWI01000094">
    <property type="protein sequence ID" value="RKI09049.1"/>
    <property type="molecule type" value="Genomic_DNA"/>
</dbReference>
<dbReference type="Proteomes" id="UP000278907">
    <property type="component" value="Unassembled WGS sequence"/>
</dbReference>
<protein>
    <recommendedName>
        <fullName evidence="1">Tox-REase-5 domain-containing protein</fullName>
    </recommendedName>
</protein>
<organism evidence="2 3">
    <name type="scientific">Corallococcus praedator</name>
    <dbReference type="NCBI Taxonomy" id="2316724"/>
    <lineage>
        <taxon>Bacteria</taxon>
        <taxon>Pseudomonadati</taxon>
        <taxon>Myxococcota</taxon>
        <taxon>Myxococcia</taxon>
        <taxon>Myxococcales</taxon>
        <taxon>Cystobacterineae</taxon>
        <taxon>Myxococcaceae</taxon>
        <taxon>Corallococcus</taxon>
    </lineage>
</organism>